<reference evidence="2 3" key="1">
    <citation type="journal article" date="2019" name="Nat. Ecol. Evol.">
        <title>Megaphylogeny resolves global patterns of mushroom evolution.</title>
        <authorList>
            <person name="Varga T."/>
            <person name="Krizsan K."/>
            <person name="Foldi C."/>
            <person name="Dima B."/>
            <person name="Sanchez-Garcia M."/>
            <person name="Sanchez-Ramirez S."/>
            <person name="Szollosi G.J."/>
            <person name="Szarkandi J.G."/>
            <person name="Papp V."/>
            <person name="Albert L."/>
            <person name="Andreopoulos W."/>
            <person name="Angelini C."/>
            <person name="Antonin V."/>
            <person name="Barry K.W."/>
            <person name="Bougher N.L."/>
            <person name="Buchanan P."/>
            <person name="Buyck B."/>
            <person name="Bense V."/>
            <person name="Catcheside P."/>
            <person name="Chovatia M."/>
            <person name="Cooper J."/>
            <person name="Damon W."/>
            <person name="Desjardin D."/>
            <person name="Finy P."/>
            <person name="Geml J."/>
            <person name="Haridas S."/>
            <person name="Hughes K."/>
            <person name="Justo A."/>
            <person name="Karasinski D."/>
            <person name="Kautmanova I."/>
            <person name="Kiss B."/>
            <person name="Kocsube S."/>
            <person name="Kotiranta H."/>
            <person name="LaButti K.M."/>
            <person name="Lechner B.E."/>
            <person name="Liimatainen K."/>
            <person name="Lipzen A."/>
            <person name="Lukacs Z."/>
            <person name="Mihaltcheva S."/>
            <person name="Morgado L.N."/>
            <person name="Niskanen T."/>
            <person name="Noordeloos M.E."/>
            <person name="Ohm R.A."/>
            <person name="Ortiz-Santana B."/>
            <person name="Ovrebo C."/>
            <person name="Racz N."/>
            <person name="Riley R."/>
            <person name="Savchenko A."/>
            <person name="Shiryaev A."/>
            <person name="Soop K."/>
            <person name="Spirin V."/>
            <person name="Szebenyi C."/>
            <person name="Tomsovsky M."/>
            <person name="Tulloss R.E."/>
            <person name="Uehling J."/>
            <person name="Grigoriev I.V."/>
            <person name="Vagvolgyi C."/>
            <person name="Papp T."/>
            <person name="Martin F.M."/>
            <person name="Miettinen O."/>
            <person name="Hibbett D.S."/>
            <person name="Nagy L.G."/>
        </authorList>
    </citation>
    <scope>NUCLEOTIDE SEQUENCE [LARGE SCALE GENOMIC DNA]</scope>
    <source>
        <strain evidence="2 3">CBS 962.96</strain>
    </source>
</reference>
<dbReference type="EMBL" id="ML181516">
    <property type="protein sequence ID" value="THU75799.1"/>
    <property type="molecule type" value="Genomic_DNA"/>
</dbReference>
<keyword evidence="3" id="KW-1185">Reference proteome</keyword>
<dbReference type="Proteomes" id="UP000297245">
    <property type="component" value="Unassembled WGS sequence"/>
</dbReference>
<feature type="domain" description="DUF6589" evidence="1">
    <location>
        <begin position="2"/>
        <end position="392"/>
    </location>
</feature>
<dbReference type="OrthoDB" id="2496395at2759"/>
<accession>A0A4S8KK12</accession>
<evidence type="ECO:0000313" key="3">
    <source>
        <dbReference type="Proteomes" id="UP000297245"/>
    </source>
</evidence>
<name>A0A4S8KK12_DENBC</name>
<gene>
    <name evidence="2" type="ORF">K435DRAFT_880153</name>
</gene>
<dbReference type="InterPro" id="IPR046496">
    <property type="entry name" value="DUF6589"/>
</dbReference>
<evidence type="ECO:0000259" key="1">
    <source>
        <dbReference type="Pfam" id="PF20231"/>
    </source>
</evidence>
<sequence>MPTDDQVNSYFHQFLIHIIRVLPKYIPAFESQYPEHHPLLQHHPRRPLPHSHKTEFFPLKMCLIEEATVVGNIRVHDDIYINQLGMNPVQLGEYAIPLFADQLTLARTRSAQRHRRKETDVWERREVFQLGLGLFHLCMNLIWALLHTHRGTVLQPGSLNFFFSVLDKKRLGNDKPDYHTLLVTLQQIINGLLLYAWKRQCGHSSLGDFANCNPSPDTLLTMAKSILNMYRPLPSNEDNNSGVDIIYQNTCRLLRDLLYVQELIHSISHGDFGRVEDLFPDLARIFRGAGSNNYCIEILHFLHAVQKVWTPGFANIMRDNMLVNVSGLPGHFMGIDMNIEHIIGELKILLASKGVYTDWHTYRDISPAIKYLELLKKRVRYSTKCAYQKTGHTKGDFSTLVWRVASVAESYQLLEEQTERAENKVAVAFPDLLAIGHKKFESSTLNTFNAKLKEWRDGIPAEDIKDDIPVTDFAEGSYDDND</sequence>
<evidence type="ECO:0000313" key="2">
    <source>
        <dbReference type="EMBL" id="THU75799.1"/>
    </source>
</evidence>
<protein>
    <recommendedName>
        <fullName evidence="1">DUF6589 domain-containing protein</fullName>
    </recommendedName>
</protein>
<proteinExistence type="predicted"/>
<organism evidence="2 3">
    <name type="scientific">Dendrothele bispora (strain CBS 962.96)</name>
    <dbReference type="NCBI Taxonomy" id="1314807"/>
    <lineage>
        <taxon>Eukaryota</taxon>
        <taxon>Fungi</taxon>
        <taxon>Dikarya</taxon>
        <taxon>Basidiomycota</taxon>
        <taxon>Agaricomycotina</taxon>
        <taxon>Agaricomycetes</taxon>
        <taxon>Agaricomycetidae</taxon>
        <taxon>Agaricales</taxon>
        <taxon>Agaricales incertae sedis</taxon>
        <taxon>Dendrothele</taxon>
    </lineage>
</organism>
<dbReference type="Pfam" id="PF20231">
    <property type="entry name" value="DUF6589"/>
    <property type="match status" value="1"/>
</dbReference>
<dbReference type="AlphaFoldDB" id="A0A4S8KK12"/>